<proteinExistence type="predicted"/>
<protein>
    <submittedName>
        <fullName evidence="7">5-pentadecatrienyl resorcinol O-methyltransferase</fullName>
    </submittedName>
</protein>
<dbReference type="Gene3D" id="3.40.50.150">
    <property type="entry name" value="Vaccinia Virus protein VP39"/>
    <property type="match status" value="1"/>
</dbReference>
<dbReference type="Pfam" id="PF00891">
    <property type="entry name" value="Methyltransf_2"/>
    <property type="match status" value="1"/>
</dbReference>
<dbReference type="EMBL" id="JANAVB010022597">
    <property type="protein sequence ID" value="KAJ6823807.1"/>
    <property type="molecule type" value="Genomic_DNA"/>
</dbReference>
<keyword evidence="2" id="KW-0808">Transferase</keyword>
<dbReference type="GO" id="GO:0008171">
    <property type="term" value="F:O-methyltransferase activity"/>
    <property type="evidence" value="ECO:0007669"/>
    <property type="project" value="InterPro"/>
</dbReference>
<evidence type="ECO:0000313" key="8">
    <source>
        <dbReference type="Proteomes" id="UP001140949"/>
    </source>
</evidence>
<evidence type="ECO:0000256" key="2">
    <source>
        <dbReference type="ARBA" id="ARBA00022679"/>
    </source>
</evidence>
<dbReference type="AlphaFoldDB" id="A0AAX6G640"/>
<evidence type="ECO:0000256" key="1">
    <source>
        <dbReference type="ARBA" id="ARBA00022603"/>
    </source>
</evidence>
<dbReference type="GO" id="GO:0046983">
    <property type="term" value="F:protein dimerization activity"/>
    <property type="evidence" value="ECO:0007669"/>
    <property type="project" value="InterPro"/>
</dbReference>
<dbReference type="PROSITE" id="PS51683">
    <property type="entry name" value="SAM_OMT_II"/>
    <property type="match status" value="1"/>
</dbReference>
<dbReference type="InterPro" id="IPR029063">
    <property type="entry name" value="SAM-dependent_MTases_sf"/>
</dbReference>
<dbReference type="SUPFAM" id="SSF46785">
    <property type="entry name" value="Winged helix' DNA-binding domain"/>
    <property type="match status" value="1"/>
</dbReference>
<sequence>MASNTPDSASEVFQFQALMVETIPKFHKLMAIKCAMELGIPRAINRWQGKPISLHQLMSELELPSARAPYLARLMRLLTHMGCFANKPVQEEEEEEEEGYVLTPSALCLCEDLASHIMDFALNQALLEPWFHMSSWFRGHAPTAFHAAHGMGIWEFAGRNPEFNDTFNKIMSNESRRTVDEMVEKHGAVFDGVGSLVDAGGGDGTVARDIVRAFPHVKCSVFDLPHVVAAVDQQQSDVPVGYIPGNMFESIPSADAVLLKKILHDYEDGDCIKILKLCKEAISNKEGGGKVIILDVVVNKKDTFVKTDFHLLLDVQMMALVAGKEREEHEWQKIFNEAGFTSYKITPLTDLSLIELKI</sequence>
<dbReference type="GO" id="GO:0008757">
    <property type="term" value="F:S-adenosylmethionine-dependent methyltransferase activity"/>
    <property type="evidence" value="ECO:0007669"/>
    <property type="project" value="UniProtKB-ARBA"/>
</dbReference>
<keyword evidence="3" id="KW-0949">S-adenosyl-L-methionine</keyword>
<dbReference type="Pfam" id="PF08100">
    <property type="entry name" value="Dimerisation"/>
    <property type="match status" value="1"/>
</dbReference>
<keyword evidence="1" id="KW-0489">Methyltransferase</keyword>
<dbReference type="Proteomes" id="UP001140949">
    <property type="component" value="Unassembled WGS sequence"/>
</dbReference>
<dbReference type="GO" id="GO:0032259">
    <property type="term" value="P:methylation"/>
    <property type="evidence" value="ECO:0007669"/>
    <property type="project" value="UniProtKB-KW"/>
</dbReference>
<dbReference type="SUPFAM" id="SSF53335">
    <property type="entry name" value="S-adenosyl-L-methionine-dependent methyltransferases"/>
    <property type="match status" value="1"/>
</dbReference>
<keyword evidence="8" id="KW-1185">Reference proteome</keyword>
<dbReference type="PIRSF" id="PIRSF005739">
    <property type="entry name" value="O-mtase"/>
    <property type="match status" value="1"/>
</dbReference>
<dbReference type="InterPro" id="IPR036390">
    <property type="entry name" value="WH_DNA-bd_sf"/>
</dbReference>
<comment type="caution">
    <text evidence="7">The sequence shown here is derived from an EMBL/GenBank/DDBJ whole genome shotgun (WGS) entry which is preliminary data.</text>
</comment>
<name>A0AAX6G640_IRIPA</name>
<dbReference type="PANTHER" id="PTHR11746">
    <property type="entry name" value="O-METHYLTRANSFERASE"/>
    <property type="match status" value="1"/>
</dbReference>
<dbReference type="InterPro" id="IPR036388">
    <property type="entry name" value="WH-like_DNA-bd_sf"/>
</dbReference>
<reference evidence="7" key="1">
    <citation type="journal article" date="2023" name="GigaByte">
        <title>Genome assembly of the bearded iris, Iris pallida Lam.</title>
        <authorList>
            <person name="Bruccoleri R.E."/>
            <person name="Oakeley E.J."/>
            <person name="Faust A.M.E."/>
            <person name="Altorfer M."/>
            <person name="Dessus-Babus S."/>
            <person name="Burckhardt D."/>
            <person name="Oertli M."/>
            <person name="Naumann U."/>
            <person name="Petersen F."/>
            <person name="Wong J."/>
        </authorList>
    </citation>
    <scope>NUCLEOTIDE SEQUENCE</scope>
    <source>
        <strain evidence="7">GSM-AAB239-AS_SAM_17_03QT</strain>
    </source>
</reference>
<feature type="domain" description="O-methyltransferase dimerisation" evidence="6">
    <location>
        <begin position="21"/>
        <end position="110"/>
    </location>
</feature>
<reference evidence="7" key="2">
    <citation type="submission" date="2023-04" db="EMBL/GenBank/DDBJ databases">
        <authorList>
            <person name="Bruccoleri R.E."/>
            <person name="Oakeley E.J."/>
            <person name="Faust A.-M."/>
            <person name="Dessus-Babus S."/>
            <person name="Altorfer M."/>
            <person name="Burckhardt D."/>
            <person name="Oertli M."/>
            <person name="Naumann U."/>
            <person name="Petersen F."/>
            <person name="Wong J."/>
        </authorList>
    </citation>
    <scope>NUCLEOTIDE SEQUENCE</scope>
    <source>
        <strain evidence="7">GSM-AAB239-AS_SAM_17_03QT</strain>
        <tissue evidence="7">Leaf</tissue>
    </source>
</reference>
<gene>
    <name evidence="7" type="ORF">M6B38_129075</name>
</gene>
<dbReference type="FunFam" id="3.40.50.150:FF:000057">
    <property type="entry name" value="O-methyltransferase ZRP4"/>
    <property type="match status" value="1"/>
</dbReference>
<dbReference type="InterPro" id="IPR012967">
    <property type="entry name" value="COMT_dimerisation"/>
</dbReference>
<dbReference type="InterPro" id="IPR001077">
    <property type="entry name" value="COMT_C"/>
</dbReference>
<dbReference type="Gene3D" id="1.10.10.10">
    <property type="entry name" value="Winged helix-like DNA-binding domain superfamily/Winged helix DNA-binding domain"/>
    <property type="match status" value="1"/>
</dbReference>
<feature type="domain" description="O-methyltransferase C-terminal" evidence="5">
    <location>
        <begin position="130"/>
        <end position="340"/>
    </location>
</feature>
<dbReference type="InterPro" id="IPR016461">
    <property type="entry name" value="COMT-like"/>
</dbReference>
<evidence type="ECO:0000259" key="5">
    <source>
        <dbReference type="Pfam" id="PF00891"/>
    </source>
</evidence>
<evidence type="ECO:0000256" key="4">
    <source>
        <dbReference type="PIRSR" id="PIRSR005739-1"/>
    </source>
</evidence>
<accession>A0AAX6G640</accession>
<evidence type="ECO:0000256" key="3">
    <source>
        <dbReference type="ARBA" id="ARBA00022691"/>
    </source>
</evidence>
<evidence type="ECO:0000259" key="6">
    <source>
        <dbReference type="Pfam" id="PF08100"/>
    </source>
</evidence>
<evidence type="ECO:0000313" key="7">
    <source>
        <dbReference type="EMBL" id="KAJ6823807.1"/>
    </source>
</evidence>
<feature type="active site" description="Proton acceptor" evidence="4">
    <location>
        <position position="264"/>
    </location>
</feature>
<organism evidence="7 8">
    <name type="scientific">Iris pallida</name>
    <name type="common">Sweet iris</name>
    <dbReference type="NCBI Taxonomy" id="29817"/>
    <lineage>
        <taxon>Eukaryota</taxon>
        <taxon>Viridiplantae</taxon>
        <taxon>Streptophyta</taxon>
        <taxon>Embryophyta</taxon>
        <taxon>Tracheophyta</taxon>
        <taxon>Spermatophyta</taxon>
        <taxon>Magnoliopsida</taxon>
        <taxon>Liliopsida</taxon>
        <taxon>Asparagales</taxon>
        <taxon>Iridaceae</taxon>
        <taxon>Iridoideae</taxon>
        <taxon>Irideae</taxon>
        <taxon>Iris</taxon>
    </lineage>
</organism>